<feature type="transmembrane region" description="Helical" evidence="1">
    <location>
        <begin position="26"/>
        <end position="44"/>
    </location>
</feature>
<keyword evidence="1" id="KW-0812">Transmembrane</keyword>
<keyword evidence="1" id="KW-0472">Membrane</keyword>
<proteinExistence type="predicted"/>
<accession>A0A3S4Y4S0</accession>
<evidence type="ECO:0000313" key="2">
    <source>
        <dbReference type="EMBL" id="VEJ30418.1"/>
    </source>
</evidence>
<dbReference type="AlphaFoldDB" id="A0A3S4Y4S0"/>
<evidence type="ECO:0000313" key="3">
    <source>
        <dbReference type="Proteomes" id="UP000270988"/>
    </source>
</evidence>
<protein>
    <submittedName>
        <fullName evidence="2">Uncharacterized protein</fullName>
    </submittedName>
</protein>
<evidence type="ECO:0000256" key="1">
    <source>
        <dbReference type="SAM" id="Phobius"/>
    </source>
</evidence>
<gene>
    <name evidence="2" type="ORF">NCTC10918_01697</name>
</gene>
<organism evidence="2 3">
    <name type="scientific">Rothia dentocariosa</name>
    <dbReference type="NCBI Taxonomy" id="2047"/>
    <lineage>
        <taxon>Bacteria</taxon>
        <taxon>Bacillati</taxon>
        <taxon>Actinomycetota</taxon>
        <taxon>Actinomycetes</taxon>
        <taxon>Micrococcales</taxon>
        <taxon>Micrococcaceae</taxon>
        <taxon>Rothia</taxon>
    </lineage>
</organism>
<keyword evidence="1" id="KW-1133">Transmembrane helix</keyword>
<sequence length="70" mass="8014">MLWLLYLFTFTLEGSAQVNTRSLVALWITCCGGTLSLIIHRLFLSISLDARTRMTEYDMGPHKRGRARIP</sequence>
<name>A0A3S4Y4S0_9MICC</name>
<dbReference type="EMBL" id="LR134521">
    <property type="protein sequence ID" value="VEJ30418.1"/>
    <property type="molecule type" value="Genomic_DNA"/>
</dbReference>
<reference evidence="2 3" key="1">
    <citation type="submission" date="2018-12" db="EMBL/GenBank/DDBJ databases">
        <authorList>
            <consortium name="Pathogen Informatics"/>
        </authorList>
    </citation>
    <scope>NUCLEOTIDE SEQUENCE [LARGE SCALE GENOMIC DNA]</scope>
    <source>
        <strain evidence="2 3">NCTC10918</strain>
    </source>
</reference>
<dbReference type="Proteomes" id="UP000270988">
    <property type="component" value="Chromosome"/>
</dbReference>
<dbReference type="STRING" id="762948.HMPREF0733_10629"/>